<comment type="subcellular location">
    <subcellularLocation>
        <location evidence="1">Membrane</location>
        <topology evidence="1">Multi-pass membrane protein</topology>
    </subcellularLocation>
</comment>
<dbReference type="InterPro" id="IPR003663">
    <property type="entry name" value="Sugar/inositol_transpt"/>
</dbReference>
<keyword evidence="4 7" id="KW-0812">Transmembrane</keyword>
<comment type="similarity">
    <text evidence="2">Belongs to the major facilitator superfamily. Sugar transporter (TC 2.A.1.1) family.</text>
</comment>
<evidence type="ECO:0000256" key="2">
    <source>
        <dbReference type="ARBA" id="ARBA00010992"/>
    </source>
</evidence>
<dbReference type="EMBL" id="LT854260">
    <property type="protein sequence ID" value="SMR57127.1"/>
    <property type="molecule type" value="Genomic_DNA"/>
</dbReference>
<evidence type="ECO:0000256" key="4">
    <source>
        <dbReference type="ARBA" id="ARBA00022692"/>
    </source>
</evidence>
<dbReference type="InterPro" id="IPR005829">
    <property type="entry name" value="Sugar_transporter_CS"/>
</dbReference>
<dbReference type="GO" id="GO:0022857">
    <property type="term" value="F:transmembrane transporter activity"/>
    <property type="evidence" value="ECO:0007669"/>
    <property type="project" value="InterPro"/>
</dbReference>
<feature type="transmembrane region" description="Helical" evidence="7">
    <location>
        <begin position="83"/>
        <end position="103"/>
    </location>
</feature>
<dbReference type="Gene3D" id="1.20.1250.20">
    <property type="entry name" value="MFS general substrate transporter like domains"/>
    <property type="match status" value="2"/>
</dbReference>
<dbReference type="GO" id="GO:0015798">
    <property type="term" value="P:myo-inositol transport"/>
    <property type="evidence" value="ECO:0007669"/>
    <property type="project" value="UniProtKB-ARBA"/>
</dbReference>
<dbReference type="PROSITE" id="PS50850">
    <property type="entry name" value="MFS"/>
    <property type="match status" value="1"/>
</dbReference>
<feature type="transmembrane region" description="Helical" evidence="7">
    <location>
        <begin position="115"/>
        <end position="133"/>
    </location>
</feature>
<dbReference type="SUPFAM" id="SSF103473">
    <property type="entry name" value="MFS general substrate transporter"/>
    <property type="match status" value="1"/>
</dbReference>
<dbReference type="InterPro" id="IPR005828">
    <property type="entry name" value="MFS_sugar_transport-like"/>
</dbReference>
<evidence type="ECO:0000256" key="5">
    <source>
        <dbReference type="ARBA" id="ARBA00022989"/>
    </source>
</evidence>
<evidence type="ECO:0000256" key="3">
    <source>
        <dbReference type="ARBA" id="ARBA00022448"/>
    </source>
</evidence>
<dbReference type="Pfam" id="PF00083">
    <property type="entry name" value="Sugar_tr"/>
    <property type="match status" value="2"/>
</dbReference>
<reference evidence="10" key="1">
    <citation type="submission" date="2017-05" db="EMBL/GenBank/DDBJ databases">
        <authorList>
            <person name="Song R."/>
            <person name="Chenine A.L."/>
            <person name="Ruprecht R.M."/>
        </authorList>
    </citation>
    <scope>NUCLEOTIDE SEQUENCE [LARGE SCALE GENOMIC DNA]</scope>
</reference>
<dbReference type="FunFam" id="1.20.1250.20:FF:001031">
    <property type="entry name" value="AGL277Wp"/>
    <property type="match status" value="1"/>
</dbReference>
<keyword evidence="5 7" id="KW-1133">Transmembrane helix</keyword>
<feature type="transmembrane region" description="Helical" evidence="7">
    <location>
        <begin position="236"/>
        <end position="259"/>
    </location>
</feature>
<evidence type="ECO:0000313" key="10">
    <source>
        <dbReference type="Proteomes" id="UP000245764"/>
    </source>
</evidence>
<feature type="transmembrane region" description="Helical" evidence="7">
    <location>
        <begin position="397"/>
        <end position="418"/>
    </location>
</feature>
<feature type="transmembrane region" description="Helical" evidence="7">
    <location>
        <begin position="302"/>
        <end position="322"/>
    </location>
</feature>
<dbReference type="InterPro" id="IPR036259">
    <property type="entry name" value="MFS_trans_sf"/>
</dbReference>
<gene>
    <name evidence="9" type="ORF">ZT1E4_G8724</name>
</gene>
<accession>A0A2H1GU91</accession>
<proteinExistence type="inferred from homology"/>
<evidence type="ECO:0000313" key="9">
    <source>
        <dbReference type="EMBL" id="SMR57127.1"/>
    </source>
</evidence>
<protein>
    <recommendedName>
        <fullName evidence="8">Major facilitator superfamily (MFS) profile domain-containing protein</fullName>
    </recommendedName>
</protein>
<dbReference type="PANTHER" id="PTHR48020:SF4">
    <property type="entry name" value="SYMPORT, PUTATIVE (AFU_ORTHOLOGUE AFUA_3G11790)-RELATED"/>
    <property type="match status" value="1"/>
</dbReference>
<keyword evidence="6 7" id="KW-0472">Membrane</keyword>
<feature type="transmembrane region" description="Helical" evidence="7">
    <location>
        <begin position="329"/>
        <end position="347"/>
    </location>
</feature>
<feature type="transmembrane region" description="Helical" evidence="7">
    <location>
        <begin position="367"/>
        <end position="390"/>
    </location>
</feature>
<dbReference type="Proteomes" id="UP000245764">
    <property type="component" value="Chromosome 8"/>
</dbReference>
<evidence type="ECO:0000259" key="8">
    <source>
        <dbReference type="PROSITE" id="PS50850"/>
    </source>
</evidence>
<dbReference type="GO" id="GO:0016020">
    <property type="term" value="C:membrane"/>
    <property type="evidence" value="ECO:0007669"/>
    <property type="project" value="UniProtKB-SubCell"/>
</dbReference>
<dbReference type="InterPro" id="IPR020846">
    <property type="entry name" value="MFS_dom"/>
</dbReference>
<organism evidence="9 10">
    <name type="scientific">Zymoseptoria tritici ST99CH_1E4</name>
    <dbReference type="NCBI Taxonomy" id="1276532"/>
    <lineage>
        <taxon>Eukaryota</taxon>
        <taxon>Fungi</taxon>
        <taxon>Dikarya</taxon>
        <taxon>Ascomycota</taxon>
        <taxon>Pezizomycotina</taxon>
        <taxon>Dothideomycetes</taxon>
        <taxon>Dothideomycetidae</taxon>
        <taxon>Mycosphaerellales</taxon>
        <taxon>Mycosphaerellaceae</taxon>
        <taxon>Zymoseptoria</taxon>
    </lineage>
</organism>
<dbReference type="PANTHER" id="PTHR48020">
    <property type="entry name" value="PROTON MYO-INOSITOL COTRANSPORTER"/>
    <property type="match status" value="1"/>
</dbReference>
<evidence type="ECO:0000256" key="6">
    <source>
        <dbReference type="ARBA" id="ARBA00023136"/>
    </source>
</evidence>
<feature type="domain" description="Major facilitator superfamily (MFS) profile" evidence="8">
    <location>
        <begin position="17"/>
        <end position="422"/>
    </location>
</feature>
<name>A0A2H1GU91_ZYMTR</name>
<evidence type="ECO:0000256" key="1">
    <source>
        <dbReference type="ARBA" id="ARBA00004141"/>
    </source>
</evidence>
<evidence type="ECO:0000256" key="7">
    <source>
        <dbReference type="SAM" id="Phobius"/>
    </source>
</evidence>
<sequence>MDQKHTFEENGVSEVRKSSIVHTVNLNENLDAKISNPLADISYTDLMADDQTGSNGANLSFPVEFGIRKGETKGDPNQVRDQWLVGLVNAGPYIGSALIGCWLSDPINYYLGRRGCIFISAVFCLLTPIGGALTQTWEELLITRLLMGVGMGLKGSLVPIFAAENSPARIRGALVMSWQMWTAFGIFLGFCANLAVYNPSLVDEKEQIEAAIVGKSNYVTRFTQLFTIPRVRRATMASFVVMIAQQMCGINIIAFYSSTVFKNAGASARDALIASFGFGLVNFVFAWPAIWTIDTFGRRSLLLFTFPNMAWTLLAAGLCFLIPESNPAHLGLVALFIYLFAAFYSPGEGPVPFTYSAEVFPLSHREVGMGWAVATCLFWASVLSISFPAILGAFGSVGAFGFYAGLNVIAFIMIFLFVPETKQRTLEELDYVFAVPSRKFIKYQTTKAAPWWFQRWVLFNKNATLEPLYKFDDKIAYAVPAKKSSEI</sequence>
<dbReference type="PROSITE" id="PS00217">
    <property type="entry name" value="SUGAR_TRANSPORT_2"/>
    <property type="match status" value="1"/>
</dbReference>
<feature type="transmembrane region" description="Helical" evidence="7">
    <location>
        <begin position="175"/>
        <end position="197"/>
    </location>
</feature>
<dbReference type="AlphaFoldDB" id="A0A2H1GU91"/>
<dbReference type="GO" id="GO:0015791">
    <property type="term" value="P:polyol transmembrane transport"/>
    <property type="evidence" value="ECO:0007669"/>
    <property type="project" value="UniProtKB-ARBA"/>
</dbReference>
<dbReference type="InterPro" id="IPR050814">
    <property type="entry name" value="Myo-inositol_Transporter"/>
</dbReference>
<dbReference type="PRINTS" id="PR00171">
    <property type="entry name" value="SUGRTRNSPORT"/>
</dbReference>
<feature type="transmembrane region" description="Helical" evidence="7">
    <location>
        <begin position="271"/>
        <end position="290"/>
    </location>
</feature>
<keyword evidence="3" id="KW-0813">Transport</keyword>
<feature type="transmembrane region" description="Helical" evidence="7">
    <location>
        <begin position="145"/>
        <end position="163"/>
    </location>
</feature>